<dbReference type="EMBL" id="BMNB01000003">
    <property type="protein sequence ID" value="GGM27957.1"/>
    <property type="molecule type" value="Genomic_DNA"/>
</dbReference>
<evidence type="ECO:0000313" key="2">
    <source>
        <dbReference type="Proteomes" id="UP000608890"/>
    </source>
</evidence>
<evidence type="ECO:0008006" key="3">
    <source>
        <dbReference type="Google" id="ProtNLM"/>
    </source>
</evidence>
<reference evidence="1" key="2">
    <citation type="submission" date="2020-09" db="EMBL/GenBank/DDBJ databases">
        <authorList>
            <person name="Sun Q."/>
            <person name="Zhou Y."/>
        </authorList>
    </citation>
    <scope>NUCLEOTIDE SEQUENCE</scope>
    <source>
        <strain evidence="1">CGMCC 4.7312</strain>
    </source>
</reference>
<reference evidence="1" key="1">
    <citation type="journal article" date="2014" name="Int. J. Syst. Evol. Microbiol.">
        <title>Complete genome sequence of Corynebacterium casei LMG S-19264T (=DSM 44701T), isolated from a smear-ripened cheese.</title>
        <authorList>
            <consortium name="US DOE Joint Genome Institute (JGI-PGF)"/>
            <person name="Walter F."/>
            <person name="Albersmeier A."/>
            <person name="Kalinowski J."/>
            <person name="Ruckert C."/>
        </authorList>
    </citation>
    <scope>NUCLEOTIDE SEQUENCE</scope>
    <source>
        <strain evidence="1">CGMCC 4.7312</strain>
    </source>
</reference>
<protein>
    <recommendedName>
        <fullName evidence="3">Aminoglycoside phosphotransferase</fullName>
    </recommendedName>
</protein>
<name>A0A917WU24_9ACTN</name>
<dbReference type="AlphaFoldDB" id="A0A917WU24"/>
<dbReference type="SUPFAM" id="SSF56112">
    <property type="entry name" value="Protein kinase-like (PK-like)"/>
    <property type="match status" value="1"/>
</dbReference>
<keyword evidence="2" id="KW-1185">Reference proteome</keyword>
<accession>A0A917WU24</accession>
<proteinExistence type="predicted"/>
<evidence type="ECO:0000313" key="1">
    <source>
        <dbReference type="EMBL" id="GGM27957.1"/>
    </source>
</evidence>
<dbReference type="Proteomes" id="UP000608890">
    <property type="component" value="Unassembled WGS sequence"/>
</dbReference>
<dbReference type="InterPro" id="IPR011009">
    <property type="entry name" value="Kinase-like_dom_sf"/>
</dbReference>
<gene>
    <name evidence="1" type="ORF">GCM10011608_10990</name>
</gene>
<comment type="caution">
    <text evidence="1">The sequence shown here is derived from an EMBL/GenBank/DDBJ whole genome shotgun (WGS) entry which is preliminary data.</text>
</comment>
<organism evidence="1 2">
    <name type="scientific">Micromonospora sonchi</name>
    <dbReference type="NCBI Taxonomy" id="1763543"/>
    <lineage>
        <taxon>Bacteria</taxon>
        <taxon>Bacillati</taxon>
        <taxon>Actinomycetota</taxon>
        <taxon>Actinomycetes</taxon>
        <taxon>Micromonosporales</taxon>
        <taxon>Micromonosporaceae</taxon>
        <taxon>Micromonospora</taxon>
    </lineage>
</organism>
<sequence>MLVHTAWNDLPGSVRRAVVARTGPVRSVTPAGAGATCRLAATLQTGSGVVFVKGILVGDRLAWTLRNEIRVNPHLPGIAPRLLWHVEQDGWLVAGFEHVAGRHADLRPGSADLSAVAAVLAGLAAAPRPGLPVRPFAARWSGLIDSWHVAGSTLAHTDMSRRNWLIGDGGARLVDWATPAVGPAWLDTAFTVVRLVRYGHSPADAEGWAGQIPAFSAASGESLTRFAGALADMWQRQQDRAPAAHRGLLVDAARAWCRYRSGRSAVLMSG</sequence>